<feature type="transmembrane region" description="Helical" evidence="1">
    <location>
        <begin position="49"/>
        <end position="67"/>
    </location>
</feature>
<proteinExistence type="predicted"/>
<evidence type="ECO:0000256" key="1">
    <source>
        <dbReference type="SAM" id="Phobius"/>
    </source>
</evidence>
<organism evidence="2 3">
    <name type="scientific">Siminovitchia acidinfaciens</name>
    <dbReference type="NCBI Taxonomy" id="2321395"/>
    <lineage>
        <taxon>Bacteria</taxon>
        <taxon>Bacillati</taxon>
        <taxon>Bacillota</taxon>
        <taxon>Bacilli</taxon>
        <taxon>Bacillales</taxon>
        <taxon>Bacillaceae</taxon>
        <taxon>Siminovitchia</taxon>
    </lineage>
</organism>
<gene>
    <name evidence="2" type="ORF">D4T97_017455</name>
</gene>
<dbReference type="Proteomes" id="UP000287156">
    <property type="component" value="Unassembled WGS sequence"/>
</dbReference>
<keyword evidence="1" id="KW-1133">Transmembrane helix</keyword>
<evidence type="ECO:0000313" key="2">
    <source>
        <dbReference type="EMBL" id="RST72048.1"/>
    </source>
</evidence>
<protein>
    <recommendedName>
        <fullName evidence="4">C4-dicarboxylate ABC transporter</fullName>
    </recommendedName>
</protein>
<feature type="transmembrane region" description="Helical" evidence="1">
    <location>
        <begin position="303"/>
        <end position="320"/>
    </location>
</feature>
<name>A0A429XV52_9BACI</name>
<feature type="transmembrane region" description="Helical" evidence="1">
    <location>
        <begin position="260"/>
        <end position="283"/>
    </location>
</feature>
<reference evidence="2" key="1">
    <citation type="submission" date="2018-12" db="EMBL/GenBank/DDBJ databases">
        <authorList>
            <person name="Sun L."/>
            <person name="Chen Z."/>
        </authorList>
    </citation>
    <scope>NUCLEOTIDE SEQUENCE [LARGE SCALE GENOMIC DNA]</scope>
    <source>
        <strain evidence="2">3-2-2</strain>
    </source>
</reference>
<keyword evidence="1" id="KW-0472">Membrane</keyword>
<keyword evidence="3" id="KW-1185">Reference proteome</keyword>
<evidence type="ECO:0000313" key="3">
    <source>
        <dbReference type="Proteomes" id="UP000287156"/>
    </source>
</evidence>
<feature type="transmembrane region" description="Helical" evidence="1">
    <location>
        <begin position="166"/>
        <end position="188"/>
    </location>
</feature>
<keyword evidence="1" id="KW-0812">Transmembrane</keyword>
<feature type="transmembrane region" description="Helical" evidence="1">
    <location>
        <begin position="79"/>
        <end position="101"/>
    </location>
</feature>
<comment type="caution">
    <text evidence="2">The sequence shown here is derived from an EMBL/GenBank/DDBJ whole genome shotgun (WGS) entry which is preliminary data.</text>
</comment>
<feature type="transmembrane region" description="Helical" evidence="1">
    <location>
        <begin position="234"/>
        <end position="254"/>
    </location>
</feature>
<dbReference type="EMBL" id="QYTV02000010">
    <property type="protein sequence ID" value="RST72048.1"/>
    <property type="molecule type" value="Genomic_DNA"/>
</dbReference>
<evidence type="ECO:0008006" key="4">
    <source>
        <dbReference type="Google" id="ProtNLM"/>
    </source>
</evidence>
<feature type="transmembrane region" description="Helical" evidence="1">
    <location>
        <begin position="382"/>
        <end position="405"/>
    </location>
</feature>
<feature type="transmembrane region" description="Helical" evidence="1">
    <location>
        <begin position="121"/>
        <end position="145"/>
    </location>
</feature>
<feature type="transmembrane region" description="Helical" evidence="1">
    <location>
        <begin position="425"/>
        <end position="447"/>
    </location>
</feature>
<sequence length="448" mass="50274">MKILGNSIIATLIIAFIIGQFFPNQFLVVVYTVLTAVVAIVSLKYSKGLPRMFGIVMVLLGSSIFLYQQQPLGIWAEGITKNLPLVCLVVIVPILGIPIGLGNYHQHLAGAISRFNRKPDLLYLLITGLFSLIGPITNLGSLYIIHAMLENVKPPNALLGRAYVRGFTSVHTWSPYFASVILVVYSLNIPIYQYLPYGIILSFFQISVAYYLFRYVEMRHIKVKDFESGQYINIKMLYELFAVLLLLTGFIFLFEPFVQLNASVLISIIVLVFAFLWTAYLCFLKHFFKEINEYRKKILPGKANEVNLLLTAGFFGVVLSKTPISNYIHSVWVGLANKSVFLLIIMTITIIAFFSFIGVHQIVTISAIVATVSYDQLAVHGLVMAMMLLSAWGVATTISPISPVTTAVSSLIKENVFKITIRWNLLYAIFLLLVHSIVIYCIHLFLFS</sequence>
<dbReference type="OrthoDB" id="3171527at2"/>
<feature type="transmembrane region" description="Helical" evidence="1">
    <location>
        <begin position="12"/>
        <end position="43"/>
    </location>
</feature>
<accession>A0A429XV52</accession>
<dbReference type="AlphaFoldDB" id="A0A429XV52"/>
<feature type="transmembrane region" description="Helical" evidence="1">
    <location>
        <begin position="194"/>
        <end position="213"/>
    </location>
</feature>
<feature type="transmembrane region" description="Helical" evidence="1">
    <location>
        <begin position="340"/>
        <end position="370"/>
    </location>
</feature>
<dbReference type="RefSeq" id="WP_126052055.1">
    <property type="nucleotide sequence ID" value="NZ_QYTV02000010.1"/>
</dbReference>